<organism evidence="2 3">
    <name type="scientific">Paractinoplanes deccanensis</name>
    <dbReference type="NCBI Taxonomy" id="113561"/>
    <lineage>
        <taxon>Bacteria</taxon>
        <taxon>Bacillati</taxon>
        <taxon>Actinomycetota</taxon>
        <taxon>Actinomycetes</taxon>
        <taxon>Micromonosporales</taxon>
        <taxon>Micromonosporaceae</taxon>
        <taxon>Paractinoplanes</taxon>
    </lineage>
</organism>
<reference evidence="2 3" key="1">
    <citation type="submission" date="2021-01" db="EMBL/GenBank/DDBJ databases">
        <title>Whole genome shotgun sequence of Actinoplanes deccanensis NBRC 13994.</title>
        <authorList>
            <person name="Komaki H."/>
            <person name="Tamura T."/>
        </authorList>
    </citation>
    <scope>NUCLEOTIDE SEQUENCE [LARGE SCALE GENOMIC DNA]</scope>
    <source>
        <strain evidence="2 3">NBRC 13994</strain>
    </source>
</reference>
<keyword evidence="3" id="KW-1185">Reference proteome</keyword>
<evidence type="ECO:0000313" key="3">
    <source>
        <dbReference type="Proteomes" id="UP000609879"/>
    </source>
</evidence>
<gene>
    <name evidence="2" type="ORF">Ade02nite_83990</name>
</gene>
<feature type="signal peptide" evidence="1">
    <location>
        <begin position="1"/>
        <end position="49"/>
    </location>
</feature>
<dbReference type="InterPro" id="IPR036514">
    <property type="entry name" value="SGNH_hydro_sf"/>
</dbReference>
<comment type="caution">
    <text evidence="2">The sequence shown here is derived from an EMBL/GenBank/DDBJ whole genome shotgun (WGS) entry which is preliminary data.</text>
</comment>
<sequence length="104" mass="11008">MSSPSPYALPGIYRFRLSEAFPMRRWTKALAIAATAVTAVVATVTTAQAAGFTPSLTTCVIGSEAACTAAPWMQGVRLDEPVKTLHPNVSGHKQYADLLRSVTG</sequence>
<evidence type="ECO:0000313" key="2">
    <source>
        <dbReference type="EMBL" id="GID79758.1"/>
    </source>
</evidence>
<dbReference type="Gene3D" id="3.40.50.1110">
    <property type="entry name" value="SGNH hydrolase"/>
    <property type="match status" value="1"/>
</dbReference>
<name>A0ABQ3YIE2_9ACTN</name>
<proteinExistence type="predicted"/>
<dbReference type="Proteomes" id="UP000609879">
    <property type="component" value="Unassembled WGS sequence"/>
</dbReference>
<accession>A0ABQ3YIE2</accession>
<feature type="chain" id="PRO_5046455775" evidence="1">
    <location>
        <begin position="50"/>
        <end position="104"/>
    </location>
</feature>
<dbReference type="EMBL" id="BOMI01000178">
    <property type="protein sequence ID" value="GID79758.1"/>
    <property type="molecule type" value="Genomic_DNA"/>
</dbReference>
<protein>
    <submittedName>
        <fullName evidence="2">Uncharacterized protein</fullName>
    </submittedName>
</protein>
<keyword evidence="1" id="KW-0732">Signal</keyword>
<evidence type="ECO:0000256" key="1">
    <source>
        <dbReference type="SAM" id="SignalP"/>
    </source>
</evidence>